<gene>
    <name evidence="2" type="ORF">AE618_12645</name>
</gene>
<sequence>MIGLDTNFLVRLFARDDARQFAAAARLVDEAPRRSLTVGLIVIVELVWTLQRAYSFDKMQIEIALQRLTEHPNLLLPHLDFVREAVHRSREAGADIADCLIGLVNRQAACSTTMTFDVRAAKSDLFTLLPS</sequence>
<protein>
    <recommendedName>
        <fullName evidence="1">PIN domain-containing protein</fullName>
    </recommendedName>
</protein>
<name>A0A0N0MB88_9HYPH</name>
<evidence type="ECO:0000259" key="1">
    <source>
        <dbReference type="Pfam" id="PF01850"/>
    </source>
</evidence>
<comment type="caution">
    <text evidence="2">The sequence shown here is derived from an EMBL/GenBank/DDBJ whole genome shotgun (WGS) entry which is preliminary data.</text>
</comment>
<dbReference type="RefSeq" id="WP_054209410.1">
    <property type="nucleotide sequence ID" value="NZ_LGSZ01000040.1"/>
</dbReference>
<organism evidence="2 3">
    <name type="scientific">Bosea vaviloviae</name>
    <dbReference type="NCBI Taxonomy" id="1526658"/>
    <lineage>
        <taxon>Bacteria</taxon>
        <taxon>Pseudomonadati</taxon>
        <taxon>Pseudomonadota</taxon>
        <taxon>Alphaproteobacteria</taxon>
        <taxon>Hyphomicrobiales</taxon>
        <taxon>Boseaceae</taxon>
        <taxon>Bosea</taxon>
    </lineage>
</organism>
<evidence type="ECO:0000313" key="2">
    <source>
        <dbReference type="EMBL" id="KPH80599.1"/>
    </source>
</evidence>
<feature type="domain" description="PIN" evidence="1">
    <location>
        <begin position="4"/>
        <end position="121"/>
    </location>
</feature>
<dbReference type="Pfam" id="PF01850">
    <property type="entry name" value="PIN"/>
    <property type="match status" value="1"/>
</dbReference>
<evidence type="ECO:0000313" key="3">
    <source>
        <dbReference type="Proteomes" id="UP000037822"/>
    </source>
</evidence>
<dbReference type="InterPro" id="IPR002716">
    <property type="entry name" value="PIN_dom"/>
</dbReference>
<dbReference type="EMBL" id="LGSZ01000040">
    <property type="protein sequence ID" value="KPH80599.1"/>
    <property type="molecule type" value="Genomic_DNA"/>
</dbReference>
<dbReference type="Proteomes" id="UP000037822">
    <property type="component" value="Unassembled WGS sequence"/>
</dbReference>
<reference evidence="2 3" key="1">
    <citation type="submission" date="2015-07" db="EMBL/GenBank/DDBJ databases">
        <title>Whole genome sequencing of Bosea vaviloviae isolated from cave pool.</title>
        <authorList>
            <person name="Tan N.E.H."/>
            <person name="Lee Y.P."/>
            <person name="Gan H.M."/>
            <person name="Barton H."/>
            <person name="Savka M.A."/>
        </authorList>
    </citation>
    <scope>NUCLEOTIDE SEQUENCE [LARGE SCALE GENOMIC DNA]</scope>
    <source>
        <strain evidence="2 3">SD260</strain>
    </source>
</reference>
<dbReference type="CDD" id="cd18683">
    <property type="entry name" value="PIN_VapC-like"/>
    <property type="match status" value="1"/>
</dbReference>
<accession>A0A0N0MB88</accession>
<dbReference type="SUPFAM" id="SSF88723">
    <property type="entry name" value="PIN domain-like"/>
    <property type="match status" value="1"/>
</dbReference>
<keyword evidence="3" id="KW-1185">Reference proteome</keyword>
<dbReference type="AlphaFoldDB" id="A0A0N0MB88"/>
<dbReference type="Gene3D" id="3.40.50.1010">
    <property type="entry name" value="5'-nuclease"/>
    <property type="match status" value="1"/>
</dbReference>
<proteinExistence type="predicted"/>
<dbReference type="InterPro" id="IPR029060">
    <property type="entry name" value="PIN-like_dom_sf"/>
</dbReference>
<dbReference type="PATRIC" id="fig|1526658.3.peg.3964"/>